<evidence type="ECO:0000313" key="4">
    <source>
        <dbReference type="Proteomes" id="UP000646365"/>
    </source>
</evidence>
<reference evidence="3" key="2">
    <citation type="submission" date="2020-09" db="EMBL/GenBank/DDBJ databases">
        <authorList>
            <person name="Sun Q."/>
            <person name="Zhou Y."/>
        </authorList>
    </citation>
    <scope>NUCLEOTIDE SEQUENCE</scope>
    <source>
        <strain evidence="3">CGMCC 1.15725</strain>
    </source>
</reference>
<feature type="domain" description="Methyltransferase type 11" evidence="2">
    <location>
        <begin position="124"/>
        <end position="221"/>
    </location>
</feature>
<dbReference type="GO" id="GO:0003838">
    <property type="term" value="F:sterol 24-C-methyltransferase activity"/>
    <property type="evidence" value="ECO:0007669"/>
    <property type="project" value="TreeGrafter"/>
</dbReference>
<dbReference type="PANTHER" id="PTHR44068">
    <property type="entry name" value="ZGC:194242"/>
    <property type="match status" value="1"/>
</dbReference>
<name>A0A8J3E430_9PROT</name>
<sequence>MESFPREGIAVLRLDAVLELGSALGTSLRQGAASGAGTALNGLDGLLFSRLRVWWYGFDPRVIPIEATPEPEPVEDVRDVAEEPVDRLALAQKIWGSGFLVPGGADYVMTMVKLFGVNPAMSMLDLSAGLGGPSRHVSQFFDVYITAMERAPEIAKRGHGMSVDAGLGRKVPITAYDPETVELKPHAFDCAYGEYLTASVAAKDRFFREVMRSLKARGQFSFVDFVLAEGELEDPRLDALRRLERFTPMPWRVKQYTDCLNAAGFDVRIAENHTEHYIRHVALGWAQFVQTYDVKLMTRATQRAVAEEAELWMTRIAAIQSGVLQVYRFYAVSTYGSVS</sequence>
<comment type="caution">
    <text evidence="3">The sequence shown here is derived from an EMBL/GenBank/DDBJ whole genome shotgun (WGS) entry which is preliminary data.</text>
</comment>
<dbReference type="InterPro" id="IPR029063">
    <property type="entry name" value="SAM-dependent_MTases_sf"/>
</dbReference>
<evidence type="ECO:0000313" key="3">
    <source>
        <dbReference type="EMBL" id="GGF23708.1"/>
    </source>
</evidence>
<dbReference type="GO" id="GO:0016126">
    <property type="term" value="P:sterol biosynthetic process"/>
    <property type="evidence" value="ECO:0007669"/>
    <property type="project" value="TreeGrafter"/>
</dbReference>
<accession>A0A8J3E430</accession>
<dbReference type="CDD" id="cd02440">
    <property type="entry name" value="AdoMet_MTases"/>
    <property type="match status" value="1"/>
</dbReference>
<keyword evidence="4" id="KW-1185">Reference proteome</keyword>
<evidence type="ECO:0000259" key="2">
    <source>
        <dbReference type="Pfam" id="PF08241"/>
    </source>
</evidence>
<reference evidence="3" key="1">
    <citation type="journal article" date="2014" name="Int. J. Syst. Evol. Microbiol.">
        <title>Complete genome sequence of Corynebacterium casei LMG S-19264T (=DSM 44701T), isolated from a smear-ripened cheese.</title>
        <authorList>
            <consortium name="US DOE Joint Genome Institute (JGI-PGF)"/>
            <person name="Walter F."/>
            <person name="Albersmeier A."/>
            <person name="Kalinowski J."/>
            <person name="Ruckert C."/>
        </authorList>
    </citation>
    <scope>NUCLEOTIDE SEQUENCE</scope>
    <source>
        <strain evidence="3">CGMCC 1.15725</strain>
    </source>
</reference>
<dbReference type="Gene3D" id="3.40.50.150">
    <property type="entry name" value="Vaccinia Virus protein VP39"/>
    <property type="match status" value="1"/>
</dbReference>
<keyword evidence="1" id="KW-0808">Transferase</keyword>
<dbReference type="Pfam" id="PF08241">
    <property type="entry name" value="Methyltransf_11"/>
    <property type="match status" value="1"/>
</dbReference>
<evidence type="ECO:0000256" key="1">
    <source>
        <dbReference type="ARBA" id="ARBA00022679"/>
    </source>
</evidence>
<organism evidence="3 4">
    <name type="scientific">Aliidongia dinghuensis</name>
    <dbReference type="NCBI Taxonomy" id="1867774"/>
    <lineage>
        <taxon>Bacteria</taxon>
        <taxon>Pseudomonadati</taxon>
        <taxon>Pseudomonadota</taxon>
        <taxon>Alphaproteobacteria</taxon>
        <taxon>Rhodospirillales</taxon>
        <taxon>Dongiaceae</taxon>
        <taxon>Aliidongia</taxon>
    </lineage>
</organism>
<proteinExistence type="predicted"/>
<dbReference type="PANTHER" id="PTHR44068:SF1">
    <property type="entry name" value="HYPOTHETICAL LOC100005854"/>
    <property type="match status" value="1"/>
</dbReference>
<dbReference type="InterPro" id="IPR050447">
    <property type="entry name" value="Erg6_SMT_methyltransf"/>
</dbReference>
<dbReference type="Proteomes" id="UP000646365">
    <property type="component" value="Unassembled WGS sequence"/>
</dbReference>
<dbReference type="EMBL" id="BMJQ01000008">
    <property type="protein sequence ID" value="GGF23708.1"/>
    <property type="molecule type" value="Genomic_DNA"/>
</dbReference>
<gene>
    <name evidence="3" type="ORF">GCM10011611_32270</name>
</gene>
<dbReference type="InterPro" id="IPR013216">
    <property type="entry name" value="Methyltransf_11"/>
</dbReference>
<dbReference type="AlphaFoldDB" id="A0A8J3E430"/>
<dbReference type="SUPFAM" id="SSF53335">
    <property type="entry name" value="S-adenosyl-L-methionine-dependent methyltransferases"/>
    <property type="match status" value="1"/>
</dbReference>
<protein>
    <recommendedName>
        <fullName evidence="2">Methyltransferase type 11 domain-containing protein</fullName>
    </recommendedName>
</protein>